<keyword evidence="3" id="KW-1185">Reference proteome</keyword>
<name>A0A835H3N5_9MAGN</name>
<evidence type="ECO:0000313" key="2">
    <source>
        <dbReference type="EMBL" id="KAF9590988.1"/>
    </source>
</evidence>
<feature type="compositionally biased region" description="Polar residues" evidence="1">
    <location>
        <begin position="43"/>
        <end position="55"/>
    </location>
</feature>
<evidence type="ECO:0000256" key="1">
    <source>
        <dbReference type="SAM" id="MobiDB-lite"/>
    </source>
</evidence>
<gene>
    <name evidence="2" type="ORF">IFM89_000533</name>
</gene>
<reference evidence="2 3" key="1">
    <citation type="submission" date="2020-10" db="EMBL/GenBank/DDBJ databases">
        <title>The Coptis chinensis genome and diversification of protoberbering-type alkaloids.</title>
        <authorList>
            <person name="Wang B."/>
            <person name="Shu S."/>
            <person name="Song C."/>
            <person name="Liu Y."/>
        </authorList>
    </citation>
    <scope>NUCLEOTIDE SEQUENCE [LARGE SCALE GENOMIC DNA]</scope>
    <source>
        <strain evidence="2">HL-2020</strain>
        <tissue evidence="2">Leaf</tissue>
    </source>
</reference>
<comment type="caution">
    <text evidence="2">The sequence shown here is derived from an EMBL/GenBank/DDBJ whole genome shotgun (WGS) entry which is preliminary data.</text>
</comment>
<dbReference type="EMBL" id="JADFTS010000008">
    <property type="protein sequence ID" value="KAF9590988.1"/>
    <property type="molecule type" value="Genomic_DNA"/>
</dbReference>
<protein>
    <submittedName>
        <fullName evidence="2">Uncharacterized protein</fullName>
    </submittedName>
</protein>
<sequence>MGIFCRPVTDPYEEEKKSISKIKRIGQIATVQKQAKSLKPPERSSSNTNSLRLGTSSAVSNVQVSSANQVSLPTRLRSRRKKALMRFELKSPENIGNELQSWCLLLYFTGSIGFGIETYE</sequence>
<organism evidence="2 3">
    <name type="scientific">Coptis chinensis</name>
    <dbReference type="NCBI Taxonomy" id="261450"/>
    <lineage>
        <taxon>Eukaryota</taxon>
        <taxon>Viridiplantae</taxon>
        <taxon>Streptophyta</taxon>
        <taxon>Embryophyta</taxon>
        <taxon>Tracheophyta</taxon>
        <taxon>Spermatophyta</taxon>
        <taxon>Magnoliopsida</taxon>
        <taxon>Ranunculales</taxon>
        <taxon>Ranunculaceae</taxon>
        <taxon>Coptidoideae</taxon>
        <taxon>Coptis</taxon>
    </lineage>
</organism>
<proteinExistence type="predicted"/>
<feature type="region of interest" description="Disordered" evidence="1">
    <location>
        <begin position="32"/>
        <end position="55"/>
    </location>
</feature>
<dbReference type="AlphaFoldDB" id="A0A835H3N5"/>
<dbReference type="Proteomes" id="UP000631114">
    <property type="component" value="Unassembled WGS sequence"/>
</dbReference>
<evidence type="ECO:0000313" key="3">
    <source>
        <dbReference type="Proteomes" id="UP000631114"/>
    </source>
</evidence>
<accession>A0A835H3N5</accession>